<dbReference type="PANTHER" id="PTHR34387:SF2">
    <property type="entry name" value="SLR1258 PROTEIN"/>
    <property type="match status" value="1"/>
</dbReference>
<evidence type="ECO:0008006" key="4">
    <source>
        <dbReference type="Google" id="ProtNLM"/>
    </source>
</evidence>
<reference evidence="2 3" key="1">
    <citation type="submission" date="2016-10" db="EMBL/GenBank/DDBJ databases">
        <authorList>
            <person name="de Groot N.N."/>
        </authorList>
    </citation>
    <scope>NUCLEOTIDE SEQUENCE [LARGE SCALE GENOMIC DNA]</scope>
    <source>
        <strain evidence="2 3">F</strain>
    </source>
</reference>
<dbReference type="PANTHER" id="PTHR34387">
    <property type="entry name" value="SLR1258 PROTEIN"/>
    <property type="match status" value="1"/>
</dbReference>
<dbReference type="PROSITE" id="PS51257">
    <property type="entry name" value="PROKAR_LIPOPROTEIN"/>
    <property type="match status" value="1"/>
</dbReference>
<feature type="chain" id="PRO_5038653975" description="SIMPL domain-containing protein" evidence="1">
    <location>
        <begin position="28"/>
        <end position="249"/>
    </location>
</feature>
<dbReference type="InterPro" id="IPR052022">
    <property type="entry name" value="26kDa_periplasmic_antigen"/>
</dbReference>
<proteinExistence type="predicted"/>
<dbReference type="EMBL" id="FOZC01000016">
    <property type="protein sequence ID" value="SFR87610.1"/>
    <property type="molecule type" value="Genomic_DNA"/>
</dbReference>
<gene>
    <name evidence="2" type="ORF">SAMN02910262_02345</name>
</gene>
<dbReference type="Gene3D" id="3.30.110.170">
    <property type="entry name" value="Protein of unknown function (DUF541), domain 1"/>
    <property type="match status" value="1"/>
</dbReference>
<dbReference type="RefSeq" id="WP_031474007.1">
    <property type="nucleotide sequence ID" value="NZ_FOZC01000016.1"/>
</dbReference>
<sequence length="249" mass="26704">MKKTGYKKTAVAAAALLMISAAGCAGAGAGAQTAKEQAVTNQITVTGKSSVNVVPDTAKIVFSVNTEGASAEETQKENTEKMNQVIEVLKSMNIDEKSLRTSDYSMYPQYDYGYGNTQQIIGYQVGATLTVSDQKIEDVGTILTKGVQAGINSVSEISFSSSQYDEKYQEALKQAIDASNVKAEALAKASGKTLGEIKTVTEGYEDESSRYYQTNSMISGMTKDQESMVSIQPGEQAIRAEVNVTYELK</sequence>
<dbReference type="Proteomes" id="UP000214760">
    <property type="component" value="Unassembled WGS sequence"/>
</dbReference>
<dbReference type="Gene3D" id="3.30.70.2970">
    <property type="entry name" value="Protein of unknown function (DUF541), domain 2"/>
    <property type="match status" value="1"/>
</dbReference>
<dbReference type="Pfam" id="PF04402">
    <property type="entry name" value="SIMPL"/>
    <property type="match status" value="1"/>
</dbReference>
<dbReference type="InterPro" id="IPR007497">
    <property type="entry name" value="SIMPL/DUF541"/>
</dbReference>
<evidence type="ECO:0000256" key="1">
    <source>
        <dbReference type="SAM" id="SignalP"/>
    </source>
</evidence>
<protein>
    <recommendedName>
        <fullName evidence="4">SIMPL domain-containing protein</fullName>
    </recommendedName>
</protein>
<accession>A0A1I6K9P7</accession>
<keyword evidence="1" id="KW-0732">Signal</keyword>
<dbReference type="GO" id="GO:0006974">
    <property type="term" value="P:DNA damage response"/>
    <property type="evidence" value="ECO:0007669"/>
    <property type="project" value="TreeGrafter"/>
</dbReference>
<name>A0A1I6K9P7_9FIRM</name>
<evidence type="ECO:0000313" key="3">
    <source>
        <dbReference type="Proteomes" id="UP000214760"/>
    </source>
</evidence>
<evidence type="ECO:0000313" key="2">
    <source>
        <dbReference type="EMBL" id="SFR87610.1"/>
    </source>
</evidence>
<organism evidence="2 3">
    <name type="scientific">[Clostridium] aminophilum</name>
    <dbReference type="NCBI Taxonomy" id="1526"/>
    <lineage>
        <taxon>Bacteria</taxon>
        <taxon>Bacillati</taxon>
        <taxon>Bacillota</taxon>
        <taxon>Clostridia</taxon>
        <taxon>Lachnospirales</taxon>
        <taxon>Lachnospiraceae</taxon>
    </lineage>
</organism>
<dbReference type="AlphaFoldDB" id="A0A1I6K9P7"/>
<feature type="signal peptide" evidence="1">
    <location>
        <begin position="1"/>
        <end position="27"/>
    </location>
</feature>